<protein>
    <submittedName>
        <fullName evidence="3">HD-GYP domain</fullName>
    </submittedName>
</protein>
<feature type="domain" description="HD-GYP" evidence="2">
    <location>
        <begin position="124"/>
        <end position="306"/>
    </location>
</feature>
<dbReference type="PANTHER" id="PTHR43155">
    <property type="entry name" value="CYCLIC DI-GMP PHOSPHODIESTERASE PA4108-RELATED"/>
    <property type="match status" value="1"/>
</dbReference>
<dbReference type="SUPFAM" id="SSF109604">
    <property type="entry name" value="HD-domain/PDEase-like"/>
    <property type="match status" value="1"/>
</dbReference>
<dbReference type="PROSITE" id="PS51832">
    <property type="entry name" value="HD_GYP"/>
    <property type="match status" value="1"/>
</dbReference>
<dbReference type="InterPro" id="IPR037522">
    <property type="entry name" value="HD_GYP_dom"/>
</dbReference>
<dbReference type="Proteomes" id="UP000049855">
    <property type="component" value="Unassembled WGS sequence"/>
</dbReference>
<evidence type="ECO:0000259" key="2">
    <source>
        <dbReference type="PROSITE" id="PS51832"/>
    </source>
</evidence>
<dbReference type="EMBL" id="CTRP01000011">
    <property type="protein sequence ID" value="CQR72657.1"/>
    <property type="molecule type" value="Genomic_DNA"/>
</dbReference>
<dbReference type="Pfam" id="PF13487">
    <property type="entry name" value="HD_5"/>
    <property type="match status" value="1"/>
</dbReference>
<dbReference type="CDD" id="cd00077">
    <property type="entry name" value="HDc"/>
    <property type="match status" value="1"/>
</dbReference>
<sequence>MSTRMIAVKELVPGMAIGEPVLSVSGKVLLGKDVIIAPRTISLLTMWNVSHVFVSSETTSLPESNAPGETSARKDGLTENFTDFFKEYDNLITTSVNSFDFIRNTKQIPIQELKETSFSIYSTVLSTGPAIMDYLLVSDYNLADKVTRHSVMVAFISTIIGHKLKLSDDKIHVLCLAGLLHDIGKLVVSKETGLEPKAHVINGAKLLQHVPSLPQEVLLSVLQHHELMDGSGVPMGSANNKIHLFARIIAVADLFHQHAYSGEEANPLPVLEYMSKQLFDKLDQGICQPFIRYIRDCLINSPVLLSDGRTGQIIFFNTDHLDKPVVKTHSGTIIDLATTKTLFIKRLVNPEYWANVN</sequence>
<evidence type="ECO:0000313" key="3">
    <source>
        <dbReference type="EMBL" id="CQR72657.1"/>
    </source>
</evidence>
<dbReference type="PROSITE" id="PS51831">
    <property type="entry name" value="HD"/>
    <property type="match status" value="1"/>
</dbReference>
<dbReference type="NCBIfam" id="TIGR00277">
    <property type="entry name" value="HDIG"/>
    <property type="match status" value="1"/>
</dbReference>
<reference evidence="4" key="1">
    <citation type="submission" date="2015-03" db="EMBL/GenBank/DDBJ databases">
        <authorList>
            <person name="Nijsse Bart"/>
        </authorList>
    </citation>
    <scope>NUCLEOTIDE SEQUENCE [LARGE SCALE GENOMIC DNA]</scope>
</reference>
<dbReference type="InterPro" id="IPR006675">
    <property type="entry name" value="HDIG_dom"/>
</dbReference>
<dbReference type="RefSeq" id="WP_021168352.1">
    <property type="nucleotide sequence ID" value="NZ_CTRP01000011.1"/>
</dbReference>
<feature type="domain" description="HD" evidence="1">
    <location>
        <begin position="146"/>
        <end position="258"/>
    </location>
</feature>
<accession>A0A0U1KZ16</accession>
<organism evidence="3 4">
    <name type="scientific">Sporomusa ovata</name>
    <dbReference type="NCBI Taxonomy" id="2378"/>
    <lineage>
        <taxon>Bacteria</taxon>
        <taxon>Bacillati</taxon>
        <taxon>Bacillota</taxon>
        <taxon>Negativicutes</taxon>
        <taxon>Selenomonadales</taxon>
        <taxon>Sporomusaceae</taxon>
        <taxon>Sporomusa</taxon>
    </lineage>
</organism>
<gene>
    <name evidence="3" type="ORF">SpAn4DRAFT_3117</name>
</gene>
<dbReference type="SMART" id="SM00471">
    <property type="entry name" value="HDc"/>
    <property type="match status" value="1"/>
</dbReference>
<keyword evidence="4" id="KW-1185">Reference proteome</keyword>
<dbReference type="AlphaFoldDB" id="A0A0U1KZ16"/>
<dbReference type="InterPro" id="IPR003607">
    <property type="entry name" value="HD/PDEase_dom"/>
</dbReference>
<dbReference type="Gene3D" id="1.10.3210.10">
    <property type="entry name" value="Hypothetical protein af1432"/>
    <property type="match status" value="1"/>
</dbReference>
<name>A0A0U1KZ16_9FIRM</name>
<evidence type="ECO:0000313" key="4">
    <source>
        <dbReference type="Proteomes" id="UP000049855"/>
    </source>
</evidence>
<dbReference type="PANTHER" id="PTHR43155:SF2">
    <property type="entry name" value="CYCLIC DI-GMP PHOSPHODIESTERASE PA4108"/>
    <property type="match status" value="1"/>
</dbReference>
<proteinExistence type="predicted"/>
<dbReference type="InterPro" id="IPR006674">
    <property type="entry name" value="HD_domain"/>
</dbReference>
<evidence type="ECO:0000259" key="1">
    <source>
        <dbReference type="PROSITE" id="PS51831"/>
    </source>
</evidence>